<accession>G0N5L8</accession>
<organism evidence="2">
    <name type="scientific">Caenorhabditis brenneri</name>
    <name type="common">Nematode worm</name>
    <dbReference type="NCBI Taxonomy" id="135651"/>
    <lineage>
        <taxon>Eukaryota</taxon>
        <taxon>Metazoa</taxon>
        <taxon>Ecdysozoa</taxon>
        <taxon>Nematoda</taxon>
        <taxon>Chromadorea</taxon>
        <taxon>Rhabditida</taxon>
        <taxon>Rhabditina</taxon>
        <taxon>Rhabditomorpha</taxon>
        <taxon>Rhabditoidea</taxon>
        <taxon>Rhabditidae</taxon>
        <taxon>Peloderinae</taxon>
        <taxon>Caenorhabditis</taxon>
    </lineage>
</organism>
<dbReference type="InParanoid" id="G0N5L8"/>
<protein>
    <submittedName>
        <fullName evidence="1">Uncharacterized protein</fullName>
    </submittedName>
</protein>
<sequence>MFVGCVYETEVWNVGESAATPLELTTANMTIALNNAEETYVVGENENVEKKNRKEKKCIQTEPRHVSIIEVGIDDMACIYKNETHPYKSSWIDEEINAELYCSDANRVVKTNCVIRGHYYSTSVYDKYRLSNGCTFICNEQKNIFKCPNLLPSLKTVEAVGRKASE</sequence>
<dbReference type="EMBL" id="GL379840">
    <property type="protein sequence ID" value="EGT53235.1"/>
    <property type="molecule type" value="Genomic_DNA"/>
</dbReference>
<evidence type="ECO:0000313" key="1">
    <source>
        <dbReference type="EMBL" id="EGT53235.1"/>
    </source>
</evidence>
<reference evidence="2" key="1">
    <citation type="submission" date="2011-07" db="EMBL/GenBank/DDBJ databases">
        <authorList>
            <consortium name="Caenorhabditis brenneri Sequencing and Analysis Consortium"/>
            <person name="Wilson R.K."/>
        </authorList>
    </citation>
    <scope>NUCLEOTIDE SEQUENCE [LARGE SCALE GENOMIC DNA]</scope>
    <source>
        <strain evidence="2">PB2801</strain>
    </source>
</reference>
<evidence type="ECO:0000313" key="2">
    <source>
        <dbReference type="Proteomes" id="UP000008068"/>
    </source>
</evidence>
<dbReference type="AlphaFoldDB" id="G0N5L8"/>
<dbReference type="Proteomes" id="UP000008068">
    <property type="component" value="Unassembled WGS sequence"/>
</dbReference>
<proteinExistence type="predicted"/>
<keyword evidence="2" id="KW-1185">Reference proteome</keyword>
<dbReference type="HOGENOM" id="CLU_1604195_0_0_1"/>
<dbReference type="OrthoDB" id="5901286at2759"/>
<gene>
    <name evidence="1" type="ORF">CAEBREN_16434</name>
</gene>
<name>G0N5L8_CAEBE</name>